<protein>
    <recommendedName>
        <fullName evidence="2">Beta-glucuronidase C-terminal domain-containing protein</fullName>
    </recommendedName>
</protein>
<evidence type="ECO:0000313" key="3">
    <source>
        <dbReference type="EMBL" id="TPX30159.1"/>
    </source>
</evidence>
<feature type="signal peptide" evidence="1">
    <location>
        <begin position="1"/>
        <end position="22"/>
    </location>
</feature>
<feature type="domain" description="Beta-glucuronidase C-terminal" evidence="2">
    <location>
        <begin position="465"/>
        <end position="526"/>
    </location>
</feature>
<dbReference type="InterPro" id="IPR017853">
    <property type="entry name" value="GH"/>
</dbReference>
<dbReference type="InterPro" id="IPR052974">
    <property type="entry name" value="GH79_Enzymes"/>
</dbReference>
<dbReference type="PANTHER" id="PTHR36183">
    <property type="entry name" value="BETA-GLUCURONIDASE"/>
    <property type="match status" value="1"/>
</dbReference>
<gene>
    <name evidence="3" type="ORF">SmJEL517_g06213</name>
</gene>
<keyword evidence="1" id="KW-0732">Signal</keyword>
<evidence type="ECO:0000259" key="2">
    <source>
        <dbReference type="Pfam" id="PF16862"/>
    </source>
</evidence>
<feature type="chain" id="PRO_5021397627" description="Beta-glucuronidase C-terminal domain-containing protein" evidence="1">
    <location>
        <begin position="23"/>
        <end position="566"/>
    </location>
</feature>
<dbReference type="AlphaFoldDB" id="A0A507BSP1"/>
<dbReference type="Gene3D" id="2.60.40.1180">
    <property type="entry name" value="Golgi alpha-mannosidase II"/>
    <property type="match status" value="1"/>
</dbReference>
<evidence type="ECO:0000256" key="1">
    <source>
        <dbReference type="SAM" id="SignalP"/>
    </source>
</evidence>
<reference evidence="3 4" key="1">
    <citation type="journal article" date="2019" name="Sci. Rep.">
        <title>Comparative genomics of chytrid fungi reveal insights into the obligate biotrophic and pathogenic lifestyle of Synchytrium endobioticum.</title>
        <authorList>
            <person name="van de Vossenberg B.T.L.H."/>
            <person name="Warris S."/>
            <person name="Nguyen H.D.T."/>
            <person name="van Gent-Pelzer M.P.E."/>
            <person name="Joly D.L."/>
            <person name="van de Geest H.C."/>
            <person name="Bonants P.J.M."/>
            <person name="Smith D.S."/>
            <person name="Levesque C.A."/>
            <person name="van der Lee T.A.J."/>
        </authorList>
    </citation>
    <scope>NUCLEOTIDE SEQUENCE [LARGE SCALE GENOMIC DNA]</scope>
    <source>
        <strain evidence="3 4">JEL517</strain>
    </source>
</reference>
<dbReference type="RefSeq" id="XP_031021886.1">
    <property type="nucleotide sequence ID" value="XM_031172139.1"/>
</dbReference>
<sequence>MAGMLHVLMLVVLLLSAQLALGLTVNVDLALNADGSLASLIDQYSNPVDAEFMCLSIEWNHLPEGFLLYAQGKPTGNLNTYSLNLIKNLAAGVKYQGSPTLRVGGNSATLMWWSRSTLLRPTTANLTVAPISLGLIDRIASATQSRVVPDISMLLQDPVAASEFVRDGILSNVNYKNLLAIELGNEPELWIKKAFRTGNWSYTTDYLTEFLSYTTRITNDVQTIPKTYFWGPAMSTNGNLTSFISSNQAAVSGLTFHRYALSGCTDDVRLVNVPLLLLDPQPNSYAFLKAAINLTNAEGALTGQDPKRLIAGEINSVSCGGADGVSNVFGAAIWGLDNFLTLANLNVYKVCVHGVQGDFKTNSTADHSYAPWVTDLHANVVHVRPVYYSMLLFNRIMGSANSTVRPLAFTIADSSGITNATATPNVKIWLVHTVSGYNVVILHKDLSLPAVNLVINAASIPFDTGFAVVERMTAPSVYSRTGITISGMSLDESSDGRPVGTWQPETIASADGGIYRITVNTGSVAVLYLGGSGPSSPIGMASSANERHSRIMPLVVLMVVGLITFI</sequence>
<comment type="caution">
    <text evidence="3">The sequence shown here is derived from an EMBL/GenBank/DDBJ whole genome shotgun (WGS) entry which is preliminary data.</text>
</comment>
<dbReference type="InterPro" id="IPR031728">
    <property type="entry name" value="GlcAase_C"/>
</dbReference>
<name>A0A507BSP1_9FUNG</name>
<dbReference type="OrthoDB" id="2796951at2759"/>
<organism evidence="3 4">
    <name type="scientific">Synchytrium microbalum</name>
    <dbReference type="NCBI Taxonomy" id="1806994"/>
    <lineage>
        <taxon>Eukaryota</taxon>
        <taxon>Fungi</taxon>
        <taxon>Fungi incertae sedis</taxon>
        <taxon>Chytridiomycota</taxon>
        <taxon>Chytridiomycota incertae sedis</taxon>
        <taxon>Chytridiomycetes</taxon>
        <taxon>Synchytriales</taxon>
        <taxon>Synchytriaceae</taxon>
        <taxon>Synchytrium</taxon>
    </lineage>
</organism>
<evidence type="ECO:0000313" key="4">
    <source>
        <dbReference type="Proteomes" id="UP000319731"/>
    </source>
</evidence>
<keyword evidence="4" id="KW-1185">Reference proteome</keyword>
<dbReference type="InterPro" id="IPR013780">
    <property type="entry name" value="Glyco_hydro_b"/>
</dbReference>
<dbReference type="SUPFAM" id="SSF51445">
    <property type="entry name" value="(Trans)glycosidases"/>
    <property type="match status" value="1"/>
</dbReference>
<accession>A0A507BSP1</accession>
<proteinExistence type="predicted"/>
<dbReference type="Proteomes" id="UP000319731">
    <property type="component" value="Unassembled WGS sequence"/>
</dbReference>
<dbReference type="EMBL" id="QEAO01000091">
    <property type="protein sequence ID" value="TPX30159.1"/>
    <property type="molecule type" value="Genomic_DNA"/>
</dbReference>
<dbReference type="Pfam" id="PF16862">
    <property type="entry name" value="Glyco_hydro_79C"/>
    <property type="match status" value="1"/>
</dbReference>
<dbReference type="Gene3D" id="3.20.20.80">
    <property type="entry name" value="Glycosidases"/>
    <property type="match status" value="1"/>
</dbReference>
<dbReference type="GeneID" id="42007436"/>
<dbReference type="PANTHER" id="PTHR36183:SF2">
    <property type="entry name" value="BETA-GLUCURONIDASE C-TERMINAL DOMAIN-CONTAINING PROTEIN"/>
    <property type="match status" value="1"/>
</dbReference>